<sequence length="59" mass="6712">MSSEKNAEIGDQIYFKSGIIGIVEKIYENSVMVMVTENQTDLEFKGNKTIVGHRNYEVI</sequence>
<dbReference type="Pfam" id="PF09953">
    <property type="entry name" value="DUF2187"/>
    <property type="match status" value="1"/>
</dbReference>
<comment type="caution">
    <text evidence="1">The sequence shown here is derived from an EMBL/GenBank/DDBJ whole genome shotgun (WGS) entry which is preliminary data.</text>
</comment>
<keyword evidence="2" id="KW-1185">Reference proteome</keyword>
<proteinExistence type="predicted"/>
<dbReference type="RefSeq" id="WP_379494766.1">
    <property type="nucleotide sequence ID" value="NZ_JBHSAO010000001.1"/>
</dbReference>
<accession>A0ABV8GQY7</accession>
<name>A0ABV8GQY7_9BACI</name>
<evidence type="ECO:0000313" key="2">
    <source>
        <dbReference type="Proteomes" id="UP001595772"/>
    </source>
</evidence>
<dbReference type="Proteomes" id="UP001595772">
    <property type="component" value="Unassembled WGS sequence"/>
</dbReference>
<organism evidence="1 2">
    <name type="scientific">Oceanobacillus longus</name>
    <dbReference type="NCBI Taxonomy" id="930120"/>
    <lineage>
        <taxon>Bacteria</taxon>
        <taxon>Bacillati</taxon>
        <taxon>Bacillota</taxon>
        <taxon>Bacilli</taxon>
        <taxon>Bacillales</taxon>
        <taxon>Bacillaceae</taxon>
        <taxon>Oceanobacillus</taxon>
    </lineage>
</organism>
<gene>
    <name evidence="1" type="ORF">ACFOUV_00290</name>
</gene>
<dbReference type="EMBL" id="JBHSAO010000001">
    <property type="protein sequence ID" value="MFC4022248.1"/>
    <property type="molecule type" value="Genomic_DNA"/>
</dbReference>
<dbReference type="InterPro" id="IPR018690">
    <property type="entry name" value="DUF2187"/>
</dbReference>
<protein>
    <submittedName>
        <fullName evidence="1">DUF2187 family protein</fullName>
    </submittedName>
</protein>
<reference evidence="2" key="1">
    <citation type="journal article" date="2019" name="Int. J. Syst. Evol. Microbiol.">
        <title>The Global Catalogue of Microorganisms (GCM) 10K type strain sequencing project: providing services to taxonomists for standard genome sequencing and annotation.</title>
        <authorList>
            <consortium name="The Broad Institute Genomics Platform"/>
            <consortium name="The Broad Institute Genome Sequencing Center for Infectious Disease"/>
            <person name="Wu L."/>
            <person name="Ma J."/>
        </authorList>
    </citation>
    <scope>NUCLEOTIDE SEQUENCE [LARGE SCALE GENOMIC DNA]</scope>
    <source>
        <strain evidence="2">IBRC-M 10703</strain>
    </source>
</reference>
<evidence type="ECO:0000313" key="1">
    <source>
        <dbReference type="EMBL" id="MFC4022248.1"/>
    </source>
</evidence>